<evidence type="ECO:0000313" key="2">
    <source>
        <dbReference type="EMBL" id="KSU84525.1"/>
    </source>
</evidence>
<comment type="caution">
    <text evidence="2">The sequence shown here is derived from an EMBL/GenBank/DDBJ whole genome shotgun (WGS) entry which is preliminary data.</text>
</comment>
<feature type="signal peptide" evidence="1">
    <location>
        <begin position="1"/>
        <end position="25"/>
    </location>
</feature>
<keyword evidence="3" id="KW-1185">Reference proteome</keyword>
<proteinExistence type="predicted"/>
<gene>
    <name evidence="2" type="ORF">AS030_02970</name>
</gene>
<dbReference type="AlphaFoldDB" id="A0A0V8JC15"/>
<evidence type="ECO:0000313" key="3">
    <source>
        <dbReference type="Proteomes" id="UP000054099"/>
    </source>
</evidence>
<dbReference type="SUPFAM" id="SSF53850">
    <property type="entry name" value="Periplasmic binding protein-like II"/>
    <property type="match status" value="1"/>
</dbReference>
<name>A0A0V8JC15_9BACL</name>
<dbReference type="InterPro" id="IPR006059">
    <property type="entry name" value="SBP"/>
</dbReference>
<dbReference type="PANTHER" id="PTHR43649">
    <property type="entry name" value="ARABINOSE-BINDING PROTEIN-RELATED"/>
    <property type="match status" value="1"/>
</dbReference>
<organism evidence="2 3">
    <name type="scientific">Fictibacillus enclensis</name>
    <dbReference type="NCBI Taxonomy" id="1017270"/>
    <lineage>
        <taxon>Bacteria</taxon>
        <taxon>Bacillati</taxon>
        <taxon>Bacillota</taxon>
        <taxon>Bacilli</taxon>
        <taxon>Bacillales</taxon>
        <taxon>Fictibacillaceae</taxon>
        <taxon>Fictibacillus</taxon>
    </lineage>
</organism>
<sequence length="422" mass="47305">MNKRVRVIVSGFVLLVLLLSLGACSSKSSSGSAGGKNEIVFWNPFTGPDGKNMKAMVDAYNKTNPKYKVKNISLAEGDMYAKIPTVVNSKRNIPDLNIVHAERIKQFVDKDMLVPMDDYLSKYPDIKAENYIKAGWDIGSLNNKRYSVPLDVHSFVMYYNKDLVKKYAPNALDDNIVTYDEIKAAGAKAKKDKIIAMPVTWMKPTFLSVYSQMGGSITSDGTQPTLDTDKAADTLKLYNDMVKSGITNKDGQDAGQTFKSGKAIFYPEGIWMQNDVKTAKNLNWGMTNFPQLSDDKNKMVNWSSSHQFVLLKNPERDKKKTEGVMKFIDWVKDNSLPWAEAGQNPAALATLDNPDYQKMPQSFLVKDATEQKSLKIFDYKYNGYVSEQLDKIGNDTVFGKLDIHKALKSAQKTVEDKIAQDK</sequence>
<dbReference type="PROSITE" id="PS51257">
    <property type="entry name" value="PROKAR_LIPOPROTEIN"/>
    <property type="match status" value="1"/>
</dbReference>
<dbReference type="EMBL" id="LNQN01000001">
    <property type="protein sequence ID" value="KSU84525.1"/>
    <property type="molecule type" value="Genomic_DNA"/>
</dbReference>
<dbReference type="Proteomes" id="UP000054099">
    <property type="component" value="Unassembled WGS sequence"/>
</dbReference>
<dbReference type="Gene3D" id="3.40.190.10">
    <property type="entry name" value="Periplasmic binding protein-like II"/>
    <property type="match status" value="1"/>
</dbReference>
<dbReference type="Pfam" id="PF01547">
    <property type="entry name" value="SBP_bac_1"/>
    <property type="match status" value="1"/>
</dbReference>
<dbReference type="InterPro" id="IPR050490">
    <property type="entry name" value="Bact_solute-bd_prot1"/>
</dbReference>
<evidence type="ECO:0000256" key="1">
    <source>
        <dbReference type="SAM" id="SignalP"/>
    </source>
</evidence>
<feature type="chain" id="PRO_5038631014" evidence="1">
    <location>
        <begin position="26"/>
        <end position="422"/>
    </location>
</feature>
<dbReference type="PANTHER" id="PTHR43649:SF12">
    <property type="entry name" value="DIACETYLCHITOBIOSE BINDING PROTEIN DASA"/>
    <property type="match status" value="1"/>
</dbReference>
<dbReference type="OrthoDB" id="9766758at2"/>
<keyword evidence="1" id="KW-0732">Signal</keyword>
<protein>
    <submittedName>
        <fullName evidence="2">Sugar ABC transporter substrate-binding protein</fullName>
    </submittedName>
</protein>
<dbReference type="RefSeq" id="WP_061968215.1">
    <property type="nucleotide sequence ID" value="NZ_FMAV01000001.1"/>
</dbReference>
<reference evidence="2 3" key="1">
    <citation type="journal article" date="2014" name="Antonie Van Leeuwenhoek">
        <title>Fictibacillus enclensis sp. nov., isolated from marine sediment.</title>
        <authorList>
            <person name="Dastager S.G."/>
            <person name="Mawlankar R."/>
            <person name="Srinivasan K."/>
            <person name="Tang S.K."/>
            <person name="Lee J.C."/>
            <person name="Ramana V.V."/>
            <person name="Shouche Y.S."/>
        </authorList>
    </citation>
    <scope>NUCLEOTIDE SEQUENCE [LARGE SCALE GENOMIC DNA]</scope>
    <source>
        <strain evidence="2 3">NIO-1003</strain>
    </source>
</reference>
<accession>A0A0V8JC15</accession>